<dbReference type="EMBL" id="CP089278">
    <property type="protein sequence ID" value="USP80018.1"/>
    <property type="molecule type" value="Genomic_DNA"/>
</dbReference>
<dbReference type="PANTHER" id="PTHR24148">
    <property type="entry name" value="ANKYRIN REPEAT DOMAIN-CONTAINING PROTEIN 39 HOMOLOG-RELATED"/>
    <property type="match status" value="1"/>
</dbReference>
<dbReference type="Pfam" id="PF06985">
    <property type="entry name" value="HET"/>
    <property type="match status" value="1"/>
</dbReference>
<keyword evidence="3" id="KW-1185">Reference proteome</keyword>
<accession>A0A9Q9DTM6</accession>
<evidence type="ECO:0000259" key="1">
    <source>
        <dbReference type="Pfam" id="PF06985"/>
    </source>
</evidence>
<sequence length="244" mass="28616">MLLHPHQPSYPPLFNLSYEPLDEDKKEIRVLRLLNMHSSDLMEDKIQCRIEHVSLKDLPVFPSISEHPDSQENFIFWGPFTECIDFRESFLERTEISKAASIARAHNIVYPNFRYTWGGFEALSYTWGNKKDTKEITVNGVDINVPKNLEEALKTLRDLEETRLGMSYWVDSLCINQNCEDEKEIQVKRMKDIYNQARAVVVWLVQAEAQDKLAAETMHYICQNPCVFRKTCYCWMEDLPFSPL</sequence>
<dbReference type="PANTHER" id="PTHR24148:SF73">
    <property type="entry name" value="HET DOMAIN PROTEIN (AFU_ORTHOLOGUE AFUA_8G01020)"/>
    <property type="match status" value="1"/>
</dbReference>
<protein>
    <recommendedName>
        <fullName evidence="1">Heterokaryon incompatibility domain-containing protein</fullName>
    </recommendedName>
</protein>
<dbReference type="Proteomes" id="UP001056012">
    <property type="component" value="Chromosome 5"/>
</dbReference>
<dbReference type="VEuPathDB" id="FungiDB:yc1106_07292"/>
<dbReference type="AlphaFoldDB" id="A0A9Q9DTM6"/>
<dbReference type="OrthoDB" id="2157530at2759"/>
<dbReference type="InterPro" id="IPR052895">
    <property type="entry name" value="HetReg/Transcr_Mod"/>
</dbReference>
<evidence type="ECO:0000313" key="3">
    <source>
        <dbReference type="Proteomes" id="UP001056012"/>
    </source>
</evidence>
<organism evidence="2 3">
    <name type="scientific">Curvularia clavata</name>
    <dbReference type="NCBI Taxonomy" id="95742"/>
    <lineage>
        <taxon>Eukaryota</taxon>
        <taxon>Fungi</taxon>
        <taxon>Dikarya</taxon>
        <taxon>Ascomycota</taxon>
        <taxon>Pezizomycotina</taxon>
        <taxon>Dothideomycetes</taxon>
        <taxon>Pleosporomycetidae</taxon>
        <taxon>Pleosporales</taxon>
        <taxon>Pleosporineae</taxon>
        <taxon>Pleosporaceae</taxon>
        <taxon>Curvularia</taxon>
    </lineage>
</organism>
<feature type="domain" description="Heterokaryon incompatibility" evidence="1">
    <location>
        <begin position="120"/>
        <end position="224"/>
    </location>
</feature>
<gene>
    <name evidence="2" type="ORF">yc1106_07292</name>
</gene>
<reference evidence="2" key="1">
    <citation type="submission" date="2021-12" db="EMBL/GenBank/DDBJ databases">
        <title>Curvularia clavata genome.</title>
        <authorList>
            <person name="Cao Y."/>
        </authorList>
    </citation>
    <scope>NUCLEOTIDE SEQUENCE</scope>
    <source>
        <strain evidence="2">Yc1106</strain>
    </source>
</reference>
<evidence type="ECO:0000313" key="2">
    <source>
        <dbReference type="EMBL" id="USP80018.1"/>
    </source>
</evidence>
<name>A0A9Q9DTM6_CURCL</name>
<proteinExistence type="predicted"/>
<dbReference type="InterPro" id="IPR010730">
    <property type="entry name" value="HET"/>
</dbReference>